<dbReference type="Pfam" id="PF04225">
    <property type="entry name" value="LysM_OapA"/>
    <property type="match status" value="1"/>
</dbReference>
<name>A0A4R3XUF5_9PAST</name>
<evidence type="ECO:0000256" key="1">
    <source>
        <dbReference type="SAM" id="MobiDB-lite"/>
    </source>
</evidence>
<evidence type="ECO:0000259" key="4">
    <source>
        <dbReference type="Pfam" id="PF08525"/>
    </source>
</evidence>
<feature type="compositionally biased region" description="Low complexity" evidence="1">
    <location>
        <begin position="272"/>
        <end position="304"/>
    </location>
</feature>
<feature type="domain" description="Opacity-associated protein A LysM-like" evidence="3">
    <location>
        <begin position="312"/>
        <end position="392"/>
    </location>
</feature>
<dbReference type="Proteomes" id="UP000294619">
    <property type="component" value="Unassembled WGS sequence"/>
</dbReference>
<comment type="caution">
    <text evidence="5">The sequence shown here is derived from an EMBL/GenBank/DDBJ whole genome shotgun (WGS) entry which is preliminary data.</text>
</comment>
<proteinExistence type="predicted"/>
<sequence>MTSENQNRSNTEATTGEKQNQLKFEFSNMEPITPKKPIEEKPSFFDKAKGLLPKREHKEESMNTTNLPPHDLQSAAENGAQNEATASEMTAKSTVEPFTANDANSAHEPLSNRLKKPETWGILNRLPAKHRRLFIALLALILVLLIFFWLKPSSTTTVDALQAQNSNALPIEFQSLNHSEEEQINQPNDQINTQNNNPNNALLPQPNTNDSNAQTLATAAATQAAAVAAGTVTQNTSAQNTSAQTVASQTTATQPAATPPRYEAPKEQATRTPAKTQPSTATKTTTAKQTVAPKPTAAPTKPASENTASGSSRTLTIPQGVSLMQVFRNNNLNIADVNAMTKANGGEKALSSFKAGDKVTIQVNSQGRVSRLTLQNGSTFIRNNDGSYQYKK</sequence>
<dbReference type="RefSeq" id="WP_132968205.1">
    <property type="nucleotide sequence ID" value="NZ_LEKL01000082.1"/>
</dbReference>
<dbReference type="Pfam" id="PF08525">
    <property type="entry name" value="OapA_N"/>
    <property type="match status" value="1"/>
</dbReference>
<feature type="region of interest" description="Disordered" evidence="1">
    <location>
        <begin position="240"/>
        <end position="314"/>
    </location>
</feature>
<dbReference type="Proteomes" id="UP000305526">
    <property type="component" value="Unassembled WGS sequence"/>
</dbReference>
<keyword evidence="2" id="KW-0472">Membrane</keyword>
<gene>
    <name evidence="5" type="ORF">EDC16_1193</name>
    <name evidence="6" type="ORF">FHQ21_05160</name>
</gene>
<dbReference type="GO" id="GO:0042834">
    <property type="term" value="F:peptidoglycan binding"/>
    <property type="evidence" value="ECO:0007669"/>
    <property type="project" value="InterPro"/>
</dbReference>
<evidence type="ECO:0000313" key="5">
    <source>
        <dbReference type="EMBL" id="TCV82866.1"/>
    </source>
</evidence>
<evidence type="ECO:0000259" key="3">
    <source>
        <dbReference type="Pfam" id="PF04225"/>
    </source>
</evidence>
<evidence type="ECO:0000313" key="7">
    <source>
        <dbReference type="Proteomes" id="UP000294619"/>
    </source>
</evidence>
<evidence type="ECO:0000313" key="8">
    <source>
        <dbReference type="Proteomes" id="UP000305526"/>
    </source>
</evidence>
<keyword evidence="8" id="KW-1185">Reference proteome</keyword>
<feature type="transmembrane region" description="Helical" evidence="2">
    <location>
        <begin position="133"/>
        <end position="150"/>
    </location>
</feature>
<keyword evidence="2" id="KW-1133">Transmembrane helix</keyword>
<reference evidence="5 7" key="1">
    <citation type="submission" date="2019-03" db="EMBL/GenBank/DDBJ databases">
        <title>Genomic Encyclopedia of Type Strains, Phase IV (KMG-IV): sequencing the most valuable type-strain genomes for metagenomic binning, comparative biology and taxonomic classification.</title>
        <authorList>
            <person name="Goeker M."/>
        </authorList>
    </citation>
    <scope>NUCLEOTIDE SEQUENCE [LARGE SCALE GENOMIC DNA]</scope>
    <source>
        <strain evidence="5 7">DSM 28140</strain>
    </source>
</reference>
<dbReference type="Gene3D" id="3.10.450.350">
    <property type="match status" value="1"/>
</dbReference>
<feature type="compositionally biased region" description="Low complexity" evidence="1">
    <location>
        <begin position="240"/>
        <end position="260"/>
    </location>
</feature>
<feature type="compositionally biased region" description="Low complexity" evidence="1">
    <location>
        <begin position="184"/>
        <end position="212"/>
    </location>
</feature>
<feature type="region of interest" description="Disordered" evidence="1">
    <location>
        <begin position="179"/>
        <end position="212"/>
    </location>
</feature>
<dbReference type="InterPro" id="IPR007340">
    <property type="entry name" value="LysM_Opacity-associatedA"/>
</dbReference>
<accession>A0A4R3XUF5</accession>
<organism evidence="5 7">
    <name type="scientific">Testudinibacter aquarius</name>
    <dbReference type="NCBI Taxonomy" id="1524974"/>
    <lineage>
        <taxon>Bacteria</taxon>
        <taxon>Pseudomonadati</taxon>
        <taxon>Pseudomonadota</taxon>
        <taxon>Gammaproteobacteria</taxon>
        <taxon>Pasteurellales</taxon>
        <taxon>Pasteurellaceae</taxon>
        <taxon>Testudinibacter</taxon>
    </lineage>
</organism>
<feature type="domain" description="Opacity-associated protein A-like N-terminal" evidence="4">
    <location>
        <begin position="123"/>
        <end position="153"/>
    </location>
</feature>
<dbReference type="InterPro" id="IPR013731">
    <property type="entry name" value="OapA_N"/>
</dbReference>
<dbReference type="EMBL" id="SMCP01000019">
    <property type="protein sequence ID" value="TCV82866.1"/>
    <property type="molecule type" value="Genomic_DNA"/>
</dbReference>
<reference evidence="6 8" key="2">
    <citation type="submission" date="2019-05" db="EMBL/GenBank/DDBJ databases">
        <title>Pasteurellaceae isolates from reptiles.</title>
        <authorList>
            <person name="Bojesen A.M."/>
            <person name="Lund E."/>
        </authorList>
    </citation>
    <scope>NUCLEOTIDE SEQUENCE [LARGE SCALE GENOMIC DNA]</scope>
    <source>
        <strain evidence="6 8">ELNT2x</strain>
    </source>
</reference>
<feature type="compositionally biased region" description="Polar residues" evidence="1">
    <location>
        <begin position="1"/>
        <end position="22"/>
    </location>
</feature>
<protein>
    <submittedName>
        <fullName evidence="5">Opacity associated protein</fullName>
    </submittedName>
</protein>
<evidence type="ECO:0000256" key="2">
    <source>
        <dbReference type="SAM" id="Phobius"/>
    </source>
</evidence>
<feature type="compositionally biased region" description="Basic and acidic residues" evidence="1">
    <location>
        <begin position="36"/>
        <end position="61"/>
    </location>
</feature>
<keyword evidence="2" id="KW-0812">Transmembrane</keyword>
<feature type="region of interest" description="Disordered" evidence="1">
    <location>
        <begin position="1"/>
        <end position="91"/>
    </location>
</feature>
<feature type="compositionally biased region" description="Polar residues" evidence="1">
    <location>
        <begin position="75"/>
        <end position="91"/>
    </location>
</feature>
<dbReference type="EMBL" id="VDGV01000038">
    <property type="protein sequence ID" value="TNG92188.1"/>
    <property type="molecule type" value="Genomic_DNA"/>
</dbReference>
<evidence type="ECO:0000313" key="6">
    <source>
        <dbReference type="EMBL" id="TNG92188.1"/>
    </source>
</evidence>
<feature type="compositionally biased region" description="Polar residues" evidence="1">
    <location>
        <begin position="305"/>
        <end position="314"/>
    </location>
</feature>
<dbReference type="AlphaFoldDB" id="A0A4R3XUF5"/>